<dbReference type="EC" id="1.-.-.-" evidence="2"/>
<dbReference type="Gene3D" id="2.30.110.10">
    <property type="entry name" value="Electron Transport, Fmn-binding Protein, Chain A"/>
    <property type="match status" value="1"/>
</dbReference>
<gene>
    <name evidence="2" type="ORF">ABOD76_02655</name>
</gene>
<feature type="domain" description="Pyridoxamine 5'-phosphate oxidase N-terminal" evidence="1">
    <location>
        <begin position="9"/>
        <end position="131"/>
    </location>
</feature>
<dbReference type="PANTHER" id="PTHR39336:SF1">
    <property type="entry name" value="PYRIDOXAMINE PHOSPHATE OXIDASE FAMILY PROTEIN (AFU_ORTHOLOGUE AFUA_6G11440)"/>
    <property type="match status" value="1"/>
</dbReference>
<dbReference type="Pfam" id="PF01243">
    <property type="entry name" value="PNPOx_N"/>
    <property type="match status" value="1"/>
</dbReference>
<dbReference type="PANTHER" id="PTHR39336">
    <property type="entry name" value="PYRIDOXAMINE PHOSPHATE OXIDASE FAMILY PROTEIN (AFU_ORTHOLOGUE AFUA_6G11440)"/>
    <property type="match status" value="1"/>
</dbReference>
<dbReference type="AlphaFoldDB" id="A0AAU7U560"/>
<keyword evidence="2" id="KW-0560">Oxidoreductase</keyword>
<accession>A0AAU7U560</accession>
<dbReference type="InterPro" id="IPR012349">
    <property type="entry name" value="Split_barrel_FMN-bd"/>
</dbReference>
<name>A0AAU7U560_9DEIO</name>
<dbReference type="KEGG" id="dsc:ABOD76_02655"/>
<dbReference type="EMBL" id="CP158297">
    <property type="protein sequence ID" value="XBV83604.1"/>
    <property type="molecule type" value="Genomic_DNA"/>
</dbReference>
<dbReference type="GO" id="GO:0004733">
    <property type="term" value="F:pyridoxamine phosphate oxidase activity"/>
    <property type="evidence" value="ECO:0007669"/>
    <property type="project" value="UniProtKB-EC"/>
</dbReference>
<dbReference type="RefSeq" id="WP_350241196.1">
    <property type="nucleotide sequence ID" value="NZ_CP158297.1"/>
</dbReference>
<geneLocation type="plasmid" evidence="2">
    <name>pDson01</name>
</geneLocation>
<dbReference type="InterPro" id="IPR011576">
    <property type="entry name" value="Pyridox_Oxase_N"/>
</dbReference>
<reference evidence="2" key="1">
    <citation type="submission" date="2024-06" db="EMBL/GenBank/DDBJ databases">
        <title>Draft Genome Sequence of Deinococcus sonorensis Type Strain KR-87, a Biofilm Producing Representative of the Genus Deinococcus.</title>
        <authorList>
            <person name="Boren L.S."/>
            <person name="Grosso R.A."/>
            <person name="Hugenberg-Cox A.N."/>
            <person name="Hill J.T.E."/>
            <person name="Albert C.M."/>
            <person name="Tuohy J.M."/>
        </authorList>
    </citation>
    <scope>NUCLEOTIDE SEQUENCE</scope>
    <source>
        <strain evidence="2">KR-87</strain>
        <plasmid evidence="2">pDson01</plasmid>
    </source>
</reference>
<sequence>MAKQFARMLPEHVTFIEQQRLFFTASAAPDGRVNVSPKGLDTLRVLDDATVAYLDLTGSGNESAAHLRVSPRFTLMFCAFEGAPLVLRLYGVGRVLRPGTPEFDRRAAHFTMLPGARQIIEVRVELVQTSCGFGVPVMTFQEDRTALTRQAEAWGPDGLTDYWRRKNVRSIDGLPTGLFREDEATETP</sequence>
<keyword evidence="2" id="KW-0614">Plasmid</keyword>
<evidence type="ECO:0000259" key="1">
    <source>
        <dbReference type="Pfam" id="PF01243"/>
    </source>
</evidence>
<evidence type="ECO:0000313" key="2">
    <source>
        <dbReference type="EMBL" id="XBV83604.1"/>
    </source>
</evidence>
<protein>
    <submittedName>
        <fullName evidence="2">Pyridoxamine 5'-phosphate oxidase family protein</fullName>
        <ecNumber evidence="2">1.-.-.-</ecNumber>
        <ecNumber evidence="2">1.4.3.5</ecNumber>
    </submittedName>
</protein>
<organism evidence="2">
    <name type="scientific">Deinococcus sonorensis KR-87</name>
    <dbReference type="NCBI Taxonomy" id="694439"/>
    <lineage>
        <taxon>Bacteria</taxon>
        <taxon>Thermotogati</taxon>
        <taxon>Deinococcota</taxon>
        <taxon>Deinococci</taxon>
        <taxon>Deinococcales</taxon>
        <taxon>Deinococcaceae</taxon>
        <taxon>Deinococcus</taxon>
    </lineage>
</organism>
<proteinExistence type="predicted"/>
<dbReference type="EC" id="1.4.3.5" evidence="2"/>
<dbReference type="SUPFAM" id="SSF50475">
    <property type="entry name" value="FMN-binding split barrel"/>
    <property type="match status" value="1"/>
</dbReference>